<evidence type="ECO:0000313" key="3">
    <source>
        <dbReference type="Proteomes" id="UP000606194"/>
    </source>
</evidence>
<feature type="region of interest" description="Disordered" evidence="1">
    <location>
        <begin position="119"/>
        <end position="149"/>
    </location>
</feature>
<protein>
    <recommendedName>
        <fullName evidence="4">(2Fe-2S) ferredoxin domain-containing protein</fullName>
    </recommendedName>
</protein>
<organism evidence="2 3">
    <name type="scientific">Streptomyces humidus</name>
    <dbReference type="NCBI Taxonomy" id="52259"/>
    <lineage>
        <taxon>Bacteria</taxon>
        <taxon>Bacillati</taxon>
        <taxon>Actinomycetota</taxon>
        <taxon>Actinomycetes</taxon>
        <taxon>Kitasatosporales</taxon>
        <taxon>Streptomycetaceae</taxon>
        <taxon>Streptomyces</taxon>
    </lineage>
</organism>
<dbReference type="EMBL" id="BMTL01000076">
    <property type="protein sequence ID" value="GGS31770.1"/>
    <property type="molecule type" value="Genomic_DNA"/>
</dbReference>
<gene>
    <name evidence="2" type="ORF">GCM10010269_82780</name>
</gene>
<reference evidence="2" key="1">
    <citation type="journal article" date="2014" name="Int. J. Syst. Evol. Microbiol.">
        <title>Complete genome sequence of Corynebacterium casei LMG S-19264T (=DSM 44701T), isolated from a smear-ripened cheese.</title>
        <authorList>
            <consortium name="US DOE Joint Genome Institute (JGI-PGF)"/>
            <person name="Walter F."/>
            <person name="Albersmeier A."/>
            <person name="Kalinowski J."/>
            <person name="Ruckert C."/>
        </authorList>
    </citation>
    <scope>NUCLEOTIDE SEQUENCE</scope>
    <source>
        <strain evidence="2">JCM 4386</strain>
    </source>
</reference>
<accession>A0A918LD25</accession>
<feature type="region of interest" description="Disordered" evidence="1">
    <location>
        <begin position="1"/>
        <end position="30"/>
    </location>
</feature>
<evidence type="ECO:0000256" key="1">
    <source>
        <dbReference type="SAM" id="MobiDB-lite"/>
    </source>
</evidence>
<name>A0A918LD25_9ACTN</name>
<reference evidence="2" key="2">
    <citation type="submission" date="2020-09" db="EMBL/GenBank/DDBJ databases">
        <authorList>
            <person name="Sun Q."/>
            <person name="Ohkuma M."/>
        </authorList>
    </citation>
    <scope>NUCLEOTIDE SEQUENCE</scope>
    <source>
        <strain evidence="2">JCM 4386</strain>
    </source>
</reference>
<evidence type="ECO:0000313" key="2">
    <source>
        <dbReference type="EMBL" id="GGS31770.1"/>
    </source>
</evidence>
<dbReference type="Proteomes" id="UP000606194">
    <property type="component" value="Unassembled WGS sequence"/>
</dbReference>
<comment type="caution">
    <text evidence="2">The sequence shown here is derived from an EMBL/GenBank/DDBJ whole genome shotgun (WGS) entry which is preliminary data.</text>
</comment>
<sequence length="149" mass="16026">MPDLPLSSLPREANMTATSAPKTDSRPGQGPRIRMCRGCCCGTRRKHPDVDHDGIAEILAHESGSDAELVSTDCLWQCGLSNVVVVNPSAAARRAGARPVWIQKVNTLERARAIAEWVRQGGPGTAEPPDDLRDATPRSAVHRSPLSGW</sequence>
<dbReference type="AlphaFoldDB" id="A0A918LD25"/>
<evidence type="ECO:0008006" key="4">
    <source>
        <dbReference type="Google" id="ProtNLM"/>
    </source>
</evidence>
<proteinExistence type="predicted"/>
<keyword evidence="3" id="KW-1185">Reference proteome</keyword>